<keyword evidence="2" id="KW-0732">Signal</keyword>
<feature type="region of interest" description="Disordered" evidence="1">
    <location>
        <begin position="571"/>
        <end position="605"/>
    </location>
</feature>
<dbReference type="InterPro" id="IPR013595">
    <property type="entry name" value="Pept_S33_TAP-like_C"/>
</dbReference>
<comment type="caution">
    <text evidence="4">The sequence shown here is derived from an EMBL/GenBank/DDBJ whole genome shotgun (WGS) entry which is preliminary data.</text>
</comment>
<protein>
    <recommendedName>
        <fullName evidence="3">Peptidase S33 tripeptidyl aminopeptidase-like C-terminal domain-containing protein</fullName>
    </recommendedName>
</protein>
<dbReference type="AlphaFoldDB" id="A0A6G0XUA7"/>
<feature type="chain" id="PRO_5026343713" description="Peptidase S33 tripeptidyl aminopeptidase-like C-terminal domain-containing protein" evidence="2">
    <location>
        <begin position="26"/>
        <end position="630"/>
    </location>
</feature>
<proteinExistence type="predicted"/>
<feature type="compositionally biased region" description="Low complexity" evidence="1">
    <location>
        <begin position="582"/>
        <end position="605"/>
    </location>
</feature>
<dbReference type="Pfam" id="PF08386">
    <property type="entry name" value="Abhydrolase_4"/>
    <property type="match status" value="1"/>
</dbReference>
<keyword evidence="5" id="KW-1185">Reference proteome</keyword>
<name>A0A6G0XUA7_9STRA</name>
<dbReference type="Gene3D" id="3.40.50.1820">
    <property type="entry name" value="alpha/beta hydrolase"/>
    <property type="match status" value="1"/>
</dbReference>
<dbReference type="VEuPathDB" id="FungiDB:AeMF1_001434"/>
<sequence length="630" mass="68870">MSMVRRRRCAVLSLLVAHLVTTATAVESTTSLVFNWYSCSFYTAEDKAHEDPNAIKAQCADVAMPLCYPSVCDSNRTIVVFVKRLLATKQPADKISRALWMVQGGPGYGSPGLEPGLLDAYNAFNQTLSVYTIDNRGTGRSTILECPPTNSKLNDQQNLAYCLASLKTQFGSVAPQSFSITSAALDIAGVINSPLFTSSDVFVYGVSYGTYTVERLMHLAPPAVKGYILDSVQSEEFDVTKDAPYYSNWDRDVGDAADQFLTYCDNDAYCSARLGPSAKKTLLDVYAALNATTSPCWSVLNTKAKAAGIATALEYVGGNLYNMLGSKEQWSLIAPYIYRIHRCSKDDIEMFSKISTKLTSRRRFKGAYLKDEGYSDVLYNNIVYNELWELPSPTIDMMAAQSKAALFGSKDTRGLASQFKDFCIYRDNADPVCKGYPTYDGAGFVYKRDQYWNKSAAIPPDSSVLLLSGLLDPATPPKYAKDQYETMQGSNKLLLQFPYGGHGTLGTAPLEDNPKVDCANEIFYQYLRNRGDVESLDTTCIVKGQKLNFSNVTDPEDAIKIFGTADNVWGPDSPSLPPVPATPSTTAPLSTLSGAPNPTTTAATPTNTSPALISMSFQVFALLAFSLVRW</sequence>
<feature type="signal peptide" evidence="2">
    <location>
        <begin position="1"/>
        <end position="25"/>
    </location>
</feature>
<feature type="domain" description="Peptidase S33 tripeptidyl aminopeptidase-like C-terminal" evidence="3">
    <location>
        <begin position="450"/>
        <end position="540"/>
    </location>
</feature>
<dbReference type="EMBL" id="VJMJ01000010">
    <property type="protein sequence ID" value="KAF0744140.1"/>
    <property type="molecule type" value="Genomic_DNA"/>
</dbReference>
<evidence type="ECO:0000313" key="4">
    <source>
        <dbReference type="EMBL" id="KAF0744140.1"/>
    </source>
</evidence>
<evidence type="ECO:0000313" key="5">
    <source>
        <dbReference type="Proteomes" id="UP000481153"/>
    </source>
</evidence>
<dbReference type="Proteomes" id="UP000481153">
    <property type="component" value="Unassembled WGS sequence"/>
</dbReference>
<accession>A0A6G0XUA7</accession>
<evidence type="ECO:0000256" key="1">
    <source>
        <dbReference type="SAM" id="MobiDB-lite"/>
    </source>
</evidence>
<organism evidence="4 5">
    <name type="scientific">Aphanomyces euteiches</name>
    <dbReference type="NCBI Taxonomy" id="100861"/>
    <lineage>
        <taxon>Eukaryota</taxon>
        <taxon>Sar</taxon>
        <taxon>Stramenopiles</taxon>
        <taxon>Oomycota</taxon>
        <taxon>Saprolegniomycetes</taxon>
        <taxon>Saprolegniales</taxon>
        <taxon>Verrucalvaceae</taxon>
        <taxon>Aphanomyces</taxon>
    </lineage>
</organism>
<evidence type="ECO:0000259" key="3">
    <source>
        <dbReference type="Pfam" id="PF08386"/>
    </source>
</evidence>
<dbReference type="SUPFAM" id="SSF53474">
    <property type="entry name" value="alpha/beta-Hydrolases"/>
    <property type="match status" value="1"/>
</dbReference>
<dbReference type="InterPro" id="IPR029058">
    <property type="entry name" value="AB_hydrolase_fold"/>
</dbReference>
<evidence type="ECO:0000256" key="2">
    <source>
        <dbReference type="SAM" id="SignalP"/>
    </source>
</evidence>
<reference evidence="4 5" key="1">
    <citation type="submission" date="2019-07" db="EMBL/GenBank/DDBJ databases">
        <title>Genomics analysis of Aphanomyces spp. identifies a new class of oomycete effector associated with host adaptation.</title>
        <authorList>
            <person name="Gaulin E."/>
        </authorList>
    </citation>
    <scope>NUCLEOTIDE SEQUENCE [LARGE SCALE GENOMIC DNA]</scope>
    <source>
        <strain evidence="4 5">ATCC 201684</strain>
    </source>
</reference>
<gene>
    <name evidence="4" type="ORF">Ae201684_001282</name>
</gene>